<keyword evidence="1" id="KW-0732">Signal</keyword>
<dbReference type="AlphaFoldDB" id="A0A1I7IC91"/>
<gene>
    <name evidence="2" type="ORF">SAMN04487941_2080</name>
</gene>
<sequence length="247" mass="28508">MLLKNLIKQLLFLCLLALPFTAATAQQTDAKAKSVADKVMKNMGGEKNWKKTRFLAWTFNDQYQIWDKKDNRFRWEMDSLVAVINTQTKDGKVYVEGQEVQDPATKQKMLDRAYALWINNSYWLVMPFKLQDPGVTLKYVGEEQTIDGAKADVLQMTFEEVGLTPQNKYHVWVDKDKGLVTQWAFFRKFDDAEPAFTRRWSNYQDFGKIKLASDRSNPQSDFELFNIAAPANVPDAVFNSPTPVEKL</sequence>
<keyword evidence="3" id="KW-1185">Reference proteome</keyword>
<dbReference type="Proteomes" id="UP000182491">
    <property type="component" value="Unassembled WGS sequence"/>
</dbReference>
<evidence type="ECO:0000256" key="1">
    <source>
        <dbReference type="SAM" id="SignalP"/>
    </source>
</evidence>
<accession>A0A1I7IC91</accession>
<organism evidence="2 3">
    <name type="scientific">Pontibacter akesuensis</name>
    <dbReference type="NCBI Taxonomy" id="388950"/>
    <lineage>
        <taxon>Bacteria</taxon>
        <taxon>Pseudomonadati</taxon>
        <taxon>Bacteroidota</taxon>
        <taxon>Cytophagia</taxon>
        <taxon>Cytophagales</taxon>
        <taxon>Hymenobacteraceae</taxon>
        <taxon>Pontibacter</taxon>
    </lineage>
</organism>
<protein>
    <recommendedName>
        <fullName evidence="4">Outer membrane lipoprotein-sorting protein</fullName>
    </recommendedName>
</protein>
<evidence type="ECO:0000313" key="3">
    <source>
        <dbReference type="Proteomes" id="UP000182491"/>
    </source>
</evidence>
<dbReference type="STRING" id="388950.GCA_001611675_01461"/>
<name>A0A1I7IC91_9BACT</name>
<dbReference type="EMBL" id="FPCA01000002">
    <property type="protein sequence ID" value="SFU70420.1"/>
    <property type="molecule type" value="Genomic_DNA"/>
</dbReference>
<feature type="chain" id="PRO_5010329653" description="Outer membrane lipoprotein-sorting protein" evidence="1">
    <location>
        <begin position="26"/>
        <end position="247"/>
    </location>
</feature>
<evidence type="ECO:0008006" key="4">
    <source>
        <dbReference type="Google" id="ProtNLM"/>
    </source>
</evidence>
<reference evidence="3" key="1">
    <citation type="submission" date="2016-10" db="EMBL/GenBank/DDBJ databases">
        <authorList>
            <person name="Varghese N."/>
        </authorList>
    </citation>
    <scope>NUCLEOTIDE SEQUENCE [LARGE SCALE GENOMIC DNA]</scope>
    <source>
        <strain evidence="3">DSM 18820</strain>
    </source>
</reference>
<feature type="signal peptide" evidence="1">
    <location>
        <begin position="1"/>
        <end position="25"/>
    </location>
</feature>
<proteinExistence type="predicted"/>
<evidence type="ECO:0000313" key="2">
    <source>
        <dbReference type="EMBL" id="SFU70420.1"/>
    </source>
</evidence>